<comment type="caution">
    <text evidence="1">The sequence shown here is derived from an EMBL/GenBank/DDBJ whole genome shotgun (WGS) entry which is preliminary data.</text>
</comment>
<gene>
    <name evidence="1" type="ORF">Bccel_5816</name>
</gene>
<name>A0A0L6JXF3_9FIRM</name>
<keyword evidence="2" id="KW-1185">Reference proteome</keyword>
<dbReference type="Proteomes" id="UP000036923">
    <property type="component" value="Unassembled WGS sequence"/>
</dbReference>
<dbReference type="InterPro" id="IPR046905">
    <property type="entry name" value="ABC-3C_MC1"/>
</dbReference>
<dbReference type="STRING" id="398512.Bccel_5816"/>
<sequence length="265" mass="31065">MTETIEIILNQYKYVPEEKIKSKNIRFYKHSDKKIASYFLIYNIDCKEFEKNEDAMKTALETLEIEYSNVDKGRNESLKSKIQATFDNNQEASQIDKNTSAIYLLQFNNLENLERYRNLVYAIEESPNYFKRYIIPYTKPQVDALNKIISDNYGSEINTILSDISDNEDEYYKLLERKNVGSVYELVIRLFSKLPFLQYRFKANPIPLSIEEDIHQKVKSGLKDYHLAIQNQVCSLEELLNLECATTLSDKQLDDELNRLIGGNM</sequence>
<proteinExistence type="predicted"/>
<dbReference type="OrthoDB" id="2221833at2"/>
<evidence type="ECO:0000313" key="2">
    <source>
        <dbReference type="Proteomes" id="UP000036923"/>
    </source>
</evidence>
<dbReference type="PATRIC" id="fig|398512.5.peg.6107"/>
<protein>
    <submittedName>
        <fullName evidence="1">Uncharacterized protein</fullName>
    </submittedName>
</protein>
<reference evidence="2" key="1">
    <citation type="submission" date="2015-07" db="EMBL/GenBank/DDBJ databases">
        <title>Near-Complete Genome Sequence of the Cellulolytic Bacterium Bacteroides (Pseudobacteroides) cellulosolvens ATCC 35603.</title>
        <authorList>
            <person name="Dassa B."/>
            <person name="Utturkar S.M."/>
            <person name="Klingeman D.M."/>
            <person name="Hurt R.A."/>
            <person name="Keller M."/>
            <person name="Xu J."/>
            <person name="Reddy Y.H.K."/>
            <person name="Borovok I."/>
            <person name="Grinberg I.R."/>
            <person name="Lamed R."/>
            <person name="Zhivin O."/>
            <person name="Bayer E.A."/>
            <person name="Brown S.D."/>
        </authorList>
    </citation>
    <scope>NUCLEOTIDE SEQUENCE [LARGE SCALE GENOMIC DNA]</scope>
    <source>
        <strain evidence="2">DSM 2933</strain>
    </source>
</reference>
<dbReference type="AlphaFoldDB" id="A0A0L6JXF3"/>
<dbReference type="RefSeq" id="WP_036945803.1">
    <property type="nucleotide sequence ID" value="NZ_JQKC01000079.1"/>
</dbReference>
<evidence type="ECO:0000313" key="1">
    <source>
        <dbReference type="EMBL" id="KNY30536.1"/>
    </source>
</evidence>
<dbReference type="eggNOG" id="ENOG5030D65">
    <property type="taxonomic scope" value="Bacteria"/>
</dbReference>
<dbReference type="Pfam" id="PF20289">
    <property type="entry name" value="MComp1"/>
    <property type="match status" value="1"/>
</dbReference>
<organism evidence="1 2">
    <name type="scientific">Pseudobacteroides cellulosolvens ATCC 35603 = DSM 2933</name>
    <dbReference type="NCBI Taxonomy" id="398512"/>
    <lineage>
        <taxon>Bacteria</taxon>
        <taxon>Bacillati</taxon>
        <taxon>Bacillota</taxon>
        <taxon>Clostridia</taxon>
        <taxon>Eubacteriales</taxon>
        <taxon>Oscillospiraceae</taxon>
        <taxon>Pseudobacteroides</taxon>
    </lineage>
</organism>
<dbReference type="EMBL" id="LGTC01000001">
    <property type="protein sequence ID" value="KNY30536.1"/>
    <property type="molecule type" value="Genomic_DNA"/>
</dbReference>
<accession>A0A0L6JXF3</accession>